<evidence type="ECO:0000313" key="2">
    <source>
        <dbReference type="EMBL" id="SES66330.1"/>
    </source>
</evidence>
<gene>
    <name evidence="2" type="ORF">SAMN04488546_0011</name>
</gene>
<organism evidence="2 3">
    <name type="scientific">Geodermatophilus poikilotrophus</name>
    <dbReference type="NCBI Taxonomy" id="1333667"/>
    <lineage>
        <taxon>Bacteria</taxon>
        <taxon>Bacillati</taxon>
        <taxon>Actinomycetota</taxon>
        <taxon>Actinomycetes</taxon>
        <taxon>Geodermatophilales</taxon>
        <taxon>Geodermatophilaceae</taxon>
        <taxon>Geodermatophilus</taxon>
    </lineage>
</organism>
<feature type="region of interest" description="Disordered" evidence="1">
    <location>
        <begin position="1"/>
        <end position="31"/>
    </location>
</feature>
<protein>
    <submittedName>
        <fullName evidence="2">Uncharacterized protein</fullName>
    </submittedName>
</protein>
<name>A0A1H9YBH5_9ACTN</name>
<dbReference type="Proteomes" id="UP000198507">
    <property type="component" value="Unassembled WGS sequence"/>
</dbReference>
<dbReference type="EMBL" id="FOIE01000001">
    <property type="protein sequence ID" value="SES66330.1"/>
    <property type="molecule type" value="Genomic_DNA"/>
</dbReference>
<proteinExistence type="predicted"/>
<evidence type="ECO:0000256" key="1">
    <source>
        <dbReference type="SAM" id="MobiDB-lite"/>
    </source>
</evidence>
<dbReference type="AlphaFoldDB" id="A0A1H9YBH5"/>
<keyword evidence="3" id="KW-1185">Reference proteome</keyword>
<evidence type="ECO:0000313" key="3">
    <source>
        <dbReference type="Proteomes" id="UP000198507"/>
    </source>
</evidence>
<sequence>MSRRLGTQDPSAAQHRGRAGTPPAAAPEEDQ</sequence>
<accession>A0A1H9YBH5</accession>
<reference evidence="3" key="1">
    <citation type="submission" date="2016-10" db="EMBL/GenBank/DDBJ databases">
        <authorList>
            <person name="Varghese N."/>
            <person name="Submissions S."/>
        </authorList>
    </citation>
    <scope>NUCLEOTIDE SEQUENCE [LARGE SCALE GENOMIC DNA]</scope>
    <source>
        <strain evidence="3">DSM 44209</strain>
    </source>
</reference>